<feature type="compositionally biased region" description="Polar residues" evidence="5">
    <location>
        <begin position="70"/>
        <end position="83"/>
    </location>
</feature>
<evidence type="ECO:0000313" key="7">
    <source>
        <dbReference type="Proteomes" id="UP000320333"/>
    </source>
</evidence>
<proteinExistence type="predicted"/>
<feature type="region of interest" description="Disordered" evidence="5">
    <location>
        <begin position="65"/>
        <end position="113"/>
    </location>
</feature>
<protein>
    <recommendedName>
        <fullName evidence="8">Peroxisomal biogenesis factor 11</fullName>
    </recommendedName>
</protein>
<reference evidence="6 7" key="1">
    <citation type="journal article" date="2019" name="Sci. Rep.">
        <title>Comparative genomics of chytrid fungi reveal insights into the obligate biotrophic and pathogenic lifestyle of Synchytrium endobioticum.</title>
        <authorList>
            <person name="van de Vossenberg B.T.L.H."/>
            <person name="Warris S."/>
            <person name="Nguyen H.D.T."/>
            <person name="van Gent-Pelzer M.P.E."/>
            <person name="Joly D.L."/>
            <person name="van de Geest H.C."/>
            <person name="Bonants P.J.M."/>
            <person name="Smith D.S."/>
            <person name="Levesque C.A."/>
            <person name="van der Lee T.A.J."/>
        </authorList>
    </citation>
    <scope>NUCLEOTIDE SEQUENCE [LARGE SCALE GENOMIC DNA]</scope>
    <source>
        <strain evidence="6 7">CBS 675.73</strain>
    </source>
</reference>
<keyword evidence="7" id="KW-1185">Reference proteome</keyword>
<comment type="subcellular location">
    <subcellularLocation>
        <location evidence="4">Peroxisome membrane</location>
    </subcellularLocation>
</comment>
<dbReference type="Proteomes" id="UP000320333">
    <property type="component" value="Unassembled WGS sequence"/>
</dbReference>
<evidence type="ECO:0000256" key="4">
    <source>
        <dbReference type="ARBA" id="ARBA00046271"/>
    </source>
</evidence>
<organism evidence="6 7">
    <name type="scientific">Chytriomyces confervae</name>
    <dbReference type="NCBI Taxonomy" id="246404"/>
    <lineage>
        <taxon>Eukaryota</taxon>
        <taxon>Fungi</taxon>
        <taxon>Fungi incertae sedis</taxon>
        <taxon>Chytridiomycota</taxon>
        <taxon>Chytridiomycota incertae sedis</taxon>
        <taxon>Chytridiomycetes</taxon>
        <taxon>Chytridiales</taxon>
        <taxon>Chytriomycetaceae</taxon>
        <taxon>Chytriomyces</taxon>
    </lineage>
</organism>
<dbReference type="GO" id="GO:0005778">
    <property type="term" value="C:peroxisomal membrane"/>
    <property type="evidence" value="ECO:0007669"/>
    <property type="project" value="UniProtKB-SubCell"/>
</dbReference>
<evidence type="ECO:0008006" key="8">
    <source>
        <dbReference type="Google" id="ProtNLM"/>
    </source>
</evidence>
<dbReference type="GO" id="GO:0016559">
    <property type="term" value="P:peroxisome fission"/>
    <property type="evidence" value="ECO:0007669"/>
    <property type="project" value="InterPro"/>
</dbReference>
<evidence type="ECO:0000256" key="3">
    <source>
        <dbReference type="ARBA" id="ARBA00023140"/>
    </source>
</evidence>
<gene>
    <name evidence="6" type="ORF">CcCBS67573_g09034</name>
</gene>
<feature type="compositionally biased region" description="Polar residues" evidence="5">
    <location>
        <begin position="93"/>
        <end position="102"/>
    </location>
</feature>
<evidence type="ECO:0000256" key="5">
    <source>
        <dbReference type="SAM" id="MobiDB-lite"/>
    </source>
</evidence>
<evidence type="ECO:0000256" key="2">
    <source>
        <dbReference type="ARBA" id="ARBA00023136"/>
    </source>
</evidence>
<dbReference type="EMBL" id="QEAP01000700">
    <property type="protein sequence ID" value="TPX60082.1"/>
    <property type="molecule type" value="Genomic_DNA"/>
</dbReference>
<dbReference type="PANTHER" id="PTHR12652">
    <property type="entry name" value="PEROXISOMAL BIOGENESIS FACTOR 11"/>
    <property type="match status" value="1"/>
</dbReference>
<dbReference type="Pfam" id="PF05648">
    <property type="entry name" value="PEX11"/>
    <property type="match status" value="1"/>
</dbReference>
<dbReference type="InterPro" id="IPR008733">
    <property type="entry name" value="PEX11"/>
</dbReference>
<dbReference type="AlphaFoldDB" id="A0A507E837"/>
<dbReference type="STRING" id="246404.A0A507E837"/>
<dbReference type="OrthoDB" id="411017at2759"/>
<accession>A0A507E837</accession>
<evidence type="ECO:0000313" key="6">
    <source>
        <dbReference type="EMBL" id="TPX60082.1"/>
    </source>
</evidence>
<comment type="caution">
    <text evidence="6">The sequence shown here is derived from an EMBL/GenBank/DDBJ whole genome shotgun (WGS) entry which is preliminary data.</text>
</comment>
<dbReference type="PANTHER" id="PTHR12652:SF19">
    <property type="entry name" value="PEROXISOMAL BIOGENESIS FACTOR 11"/>
    <property type="match status" value="1"/>
</dbReference>
<keyword evidence="1" id="KW-0962">Peroxisome biogenesis</keyword>
<sequence length="430" mass="47471">MGLYTHSLTAAQLKLSTPDLKPALQSRPFRDRMPSTTVKKEMSITEEIMLKVNELNAQESSLTGEWPMKSNLSNHAASVSDRQSPARLEKLDPSSTAAKTLSPTTVPTEPTPTPDFKQLLETAAANHPPKNSAKISPLFLRFIIFRKLLLLSDGRDKIFKVVQYASKILLWSQFLSILGKNYPSFETQTRKSLSSLIPHLSILRKLVRMGNAMAPIETLCRGGNASNWFTFLNTINSLFTSLADDGVTLAKVGITQPNPFFITWADRLWLVGIGFDWLNAFDKIKTAKRSVTLLTEKKRILGLQSNHVSGAVSGRLLKTTEYLDEDGVHISADTSPHSAQVLINNANTKIKQANQEIWLSQITLAKLVADFIFCSFDVFGVVKKVEKRGGINLSRGAVVTASQLQKFQDVAALVAGILGTWKLYSSNIGK</sequence>
<keyword evidence="2" id="KW-0472">Membrane</keyword>
<name>A0A507E837_9FUNG</name>
<keyword evidence="3" id="KW-0576">Peroxisome</keyword>
<evidence type="ECO:0000256" key="1">
    <source>
        <dbReference type="ARBA" id="ARBA00022593"/>
    </source>
</evidence>